<dbReference type="Proteomes" id="UP001501084">
    <property type="component" value="Unassembled WGS sequence"/>
</dbReference>
<accession>A0ABN3B6C7</accession>
<reference evidence="2 3" key="1">
    <citation type="journal article" date="2019" name="Int. J. Syst. Evol. Microbiol.">
        <title>The Global Catalogue of Microorganisms (GCM) 10K type strain sequencing project: providing services to taxonomists for standard genome sequencing and annotation.</title>
        <authorList>
            <consortium name="The Broad Institute Genomics Platform"/>
            <consortium name="The Broad Institute Genome Sequencing Center for Infectious Disease"/>
            <person name="Wu L."/>
            <person name="Ma J."/>
        </authorList>
    </citation>
    <scope>NUCLEOTIDE SEQUENCE [LARGE SCALE GENOMIC DNA]</scope>
    <source>
        <strain evidence="2 3">JCM 14919</strain>
    </source>
</reference>
<evidence type="ECO:0000313" key="2">
    <source>
        <dbReference type="EMBL" id="GAA2188474.1"/>
    </source>
</evidence>
<comment type="caution">
    <text evidence="2">The sequence shown here is derived from an EMBL/GenBank/DDBJ whole genome shotgun (WGS) entry which is preliminary data.</text>
</comment>
<evidence type="ECO:0000256" key="1">
    <source>
        <dbReference type="SAM" id="MobiDB-lite"/>
    </source>
</evidence>
<name>A0ABN3B6C7_9MICO</name>
<feature type="region of interest" description="Disordered" evidence="1">
    <location>
        <begin position="1"/>
        <end position="22"/>
    </location>
</feature>
<dbReference type="EMBL" id="BAAAOP010000006">
    <property type="protein sequence ID" value="GAA2188474.1"/>
    <property type="molecule type" value="Genomic_DNA"/>
</dbReference>
<evidence type="ECO:0000313" key="3">
    <source>
        <dbReference type="Proteomes" id="UP001501084"/>
    </source>
</evidence>
<gene>
    <name evidence="2" type="ORF">GCM10009786_17740</name>
</gene>
<feature type="compositionally biased region" description="Basic and acidic residues" evidence="1">
    <location>
        <begin position="1"/>
        <end position="19"/>
    </location>
</feature>
<protein>
    <submittedName>
        <fullName evidence="2">Uncharacterized protein</fullName>
    </submittedName>
</protein>
<proteinExistence type="predicted"/>
<keyword evidence="3" id="KW-1185">Reference proteome</keyword>
<sequence length="71" mass="8231">MGLRYHDHEVPGVRKRGDDADAELDQRAAVQLEERLRLRRAEALPAARTDEYDPQCRERVRNGVVRFGEKS</sequence>
<organism evidence="2 3">
    <name type="scientific">Leucobacter alluvii</name>
    <dbReference type="NCBI Taxonomy" id="340321"/>
    <lineage>
        <taxon>Bacteria</taxon>
        <taxon>Bacillati</taxon>
        <taxon>Actinomycetota</taxon>
        <taxon>Actinomycetes</taxon>
        <taxon>Micrococcales</taxon>
        <taxon>Microbacteriaceae</taxon>
        <taxon>Leucobacter</taxon>
    </lineage>
</organism>